<sequence>MLLATIAMSFDHGTTPLPGHSCGRGTTKAVQFTPELQRLKISYTADARISTPKSRAVVITHVQYQICLPGPWRSFKPAERYAILGEFYLCPHVYASKLQYRDPNDCTYPADSSISHSLPETIPDCQLTCPACLADFRAQFLQSEGSIIVIDVWRELSGGCNDGFKDRIYCSPAIYSGGSLHGHSGKIRAAYDAAETF</sequence>
<reference evidence="1" key="1">
    <citation type="journal article" date="2020" name="Stud. Mycol.">
        <title>101 Dothideomycetes genomes: a test case for predicting lifestyles and emergence of pathogens.</title>
        <authorList>
            <person name="Haridas S."/>
            <person name="Albert R."/>
            <person name="Binder M."/>
            <person name="Bloem J."/>
            <person name="Labutti K."/>
            <person name="Salamov A."/>
            <person name="Andreopoulos B."/>
            <person name="Baker S."/>
            <person name="Barry K."/>
            <person name="Bills G."/>
            <person name="Bluhm B."/>
            <person name="Cannon C."/>
            <person name="Castanera R."/>
            <person name="Culley D."/>
            <person name="Daum C."/>
            <person name="Ezra D."/>
            <person name="Gonzalez J."/>
            <person name="Henrissat B."/>
            <person name="Kuo A."/>
            <person name="Liang C."/>
            <person name="Lipzen A."/>
            <person name="Lutzoni F."/>
            <person name="Magnuson J."/>
            <person name="Mondo S."/>
            <person name="Nolan M."/>
            <person name="Ohm R."/>
            <person name="Pangilinan J."/>
            <person name="Park H.-J."/>
            <person name="Ramirez L."/>
            <person name="Alfaro M."/>
            <person name="Sun H."/>
            <person name="Tritt A."/>
            <person name="Yoshinaga Y."/>
            <person name="Zwiers L.-H."/>
            <person name="Turgeon B."/>
            <person name="Goodwin S."/>
            <person name="Spatafora J."/>
            <person name="Crous P."/>
            <person name="Grigoriev I."/>
        </authorList>
    </citation>
    <scope>NUCLEOTIDE SEQUENCE</scope>
    <source>
        <strain evidence="1">CBS 125425</strain>
    </source>
</reference>
<proteinExistence type="predicted"/>
<dbReference type="EMBL" id="ML996179">
    <property type="protein sequence ID" value="KAF2732323.1"/>
    <property type="molecule type" value="Genomic_DNA"/>
</dbReference>
<organism evidence="1 2">
    <name type="scientific">Polyplosphaeria fusca</name>
    <dbReference type="NCBI Taxonomy" id="682080"/>
    <lineage>
        <taxon>Eukaryota</taxon>
        <taxon>Fungi</taxon>
        <taxon>Dikarya</taxon>
        <taxon>Ascomycota</taxon>
        <taxon>Pezizomycotina</taxon>
        <taxon>Dothideomycetes</taxon>
        <taxon>Pleosporomycetidae</taxon>
        <taxon>Pleosporales</taxon>
        <taxon>Tetraplosphaeriaceae</taxon>
        <taxon>Polyplosphaeria</taxon>
    </lineage>
</organism>
<name>A0A9P4QW11_9PLEO</name>
<gene>
    <name evidence="1" type="ORF">EJ04DRAFT_554159</name>
</gene>
<evidence type="ECO:0000313" key="1">
    <source>
        <dbReference type="EMBL" id="KAF2732323.1"/>
    </source>
</evidence>
<dbReference type="OrthoDB" id="3766406at2759"/>
<evidence type="ECO:0000313" key="2">
    <source>
        <dbReference type="Proteomes" id="UP000799444"/>
    </source>
</evidence>
<protein>
    <submittedName>
        <fullName evidence="1">Uncharacterized protein</fullName>
    </submittedName>
</protein>
<dbReference type="Proteomes" id="UP000799444">
    <property type="component" value="Unassembled WGS sequence"/>
</dbReference>
<keyword evidence="2" id="KW-1185">Reference proteome</keyword>
<dbReference type="AlphaFoldDB" id="A0A9P4QW11"/>
<accession>A0A9P4QW11</accession>
<comment type="caution">
    <text evidence="1">The sequence shown here is derived from an EMBL/GenBank/DDBJ whole genome shotgun (WGS) entry which is preliminary data.</text>
</comment>